<name>A0A382TNW3_9ZZZZ</name>
<feature type="non-terminal residue" evidence="1">
    <location>
        <position position="58"/>
    </location>
</feature>
<protein>
    <submittedName>
        <fullName evidence="1">Uncharacterized protein</fullName>
    </submittedName>
</protein>
<sequence length="58" mass="6354">MIHRRAVSSKINQINPAYASASPMHSFSSAEVGVIGILETLWDRPCNASDVLIFAHML</sequence>
<evidence type="ECO:0000313" key="1">
    <source>
        <dbReference type="EMBL" id="SVD23774.1"/>
    </source>
</evidence>
<accession>A0A382TNW3</accession>
<reference evidence="1" key="1">
    <citation type="submission" date="2018-05" db="EMBL/GenBank/DDBJ databases">
        <authorList>
            <person name="Lanie J.A."/>
            <person name="Ng W.-L."/>
            <person name="Kazmierczak K.M."/>
            <person name="Andrzejewski T.M."/>
            <person name="Davidsen T.M."/>
            <person name="Wayne K.J."/>
            <person name="Tettelin H."/>
            <person name="Glass J.I."/>
            <person name="Rusch D."/>
            <person name="Podicherti R."/>
            <person name="Tsui H.-C.T."/>
            <person name="Winkler M.E."/>
        </authorList>
    </citation>
    <scope>NUCLEOTIDE SEQUENCE</scope>
</reference>
<gene>
    <name evidence="1" type="ORF">METZ01_LOCUS376628</name>
</gene>
<dbReference type="AlphaFoldDB" id="A0A382TNW3"/>
<organism evidence="1">
    <name type="scientific">marine metagenome</name>
    <dbReference type="NCBI Taxonomy" id="408172"/>
    <lineage>
        <taxon>unclassified sequences</taxon>
        <taxon>metagenomes</taxon>
        <taxon>ecological metagenomes</taxon>
    </lineage>
</organism>
<proteinExistence type="predicted"/>
<dbReference type="EMBL" id="UINC01138059">
    <property type="protein sequence ID" value="SVD23774.1"/>
    <property type="molecule type" value="Genomic_DNA"/>
</dbReference>